<dbReference type="EMBL" id="BSTI01000023">
    <property type="protein sequence ID" value="GLY70466.1"/>
    <property type="molecule type" value="Genomic_DNA"/>
</dbReference>
<comment type="caution">
    <text evidence="2">The sequence shown here is derived from an EMBL/GenBank/DDBJ whole genome shotgun (WGS) entry which is preliminary data.</text>
</comment>
<accession>A0A9W6R6T0</accession>
<keyword evidence="1" id="KW-0472">Membrane</keyword>
<sequence>MGCLFNPVRRRGWLRDAPAVLAISALALPVVLPAAVFAVAGRPVYRVVEGAVTLFETGSLPRVPHGRQRLQSKPAAFAHRRTNIAEGGR</sequence>
<keyword evidence="3" id="KW-1185">Reference proteome</keyword>
<evidence type="ECO:0000256" key="1">
    <source>
        <dbReference type="SAM" id="Phobius"/>
    </source>
</evidence>
<reference evidence="2" key="1">
    <citation type="submission" date="2023-03" db="EMBL/GenBank/DDBJ databases">
        <title>Amycolatopsis taiwanensis NBRC 103393.</title>
        <authorList>
            <person name="Ichikawa N."/>
            <person name="Sato H."/>
            <person name="Tonouchi N."/>
        </authorList>
    </citation>
    <scope>NUCLEOTIDE SEQUENCE</scope>
    <source>
        <strain evidence="2">NBRC 103393</strain>
    </source>
</reference>
<evidence type="ECO:0000313" key="2">
    <source>
        <dbReference type="EMBL" id="GLY70466.1"/>
    </source>
</evidence>
<keyword evidence="1" id="KW-1133">Transmembrane helix</keyword>
<keyword evidence="1" id="KW-0812">Transmembrane</keyword>
<feature type="transmembrane region" description="Helical" evidence="1">
    <location>
        <begin position="20"/>
        <end position="40"/>
    </location>
</feature>
<protein>
    <submittedName>
        <fullName evidence="2">Uncharacterized protein</fullName>
    </submittedName>
</protein>
<dbReference type="Proteomes" id="UP001165136">
    <property type="component" value="Unassembled WGS sequence"/>
</dbReference>
<dbReference type="AlphaFoldDB" id="A0A9W6R6T0"/>
<name>A0A9W6R6T0_9PSEU</name>
<gene>
    <name evidence="2" type="ORF">Atai01_70850</name>
</gene>
<evidence type="ECO:0000313" key="3">
    <source>
        <dbReference type="Proteomes" id="UP001165136"/>
    </source>
</evidence>
<organism evidence="2 3">
    <name type="scientific">Amycolatopsis taiwanensis</name>
    <dbReference type="NCBI Taxonomy" id="342230"/>
    <lineage>
        <taxon>Bacteria</taxon>
        <taxon>Bacillati</taxon>
        <taxon>Actinomycetota</taxon>
        <taxon>Actinomycetes</taxon>
        <taxon>Pseudonocardiales</taxon>
        <taxon>Pseudonocardiaceae</taxon>
        <taxon>Amycolatopsis</taxon>
    </lineage>
</organism>
<proteinExistence type="predicted"/>